<evidence type="ECO:0000313" key="3">
    <source>
        <dbReference type="EMBL" id="KAJ9483953.1"/>
    </source>
</evidence>
<gene>
    <name evidence="3" type="ORF">VN97_g9435</name>
</gene>
<dbReference type="Proteomes" id="UP001227192">
    <property type="component" value="Unassembled WGS sequence"/>
</dbReference>
<feature type="region of interest" description="Disordered" evidence="1">
    <location>
        <begin position="67"/>
        <end position="104"/>
    </location>
</feature>
<evidence type="ECO:0000313" key="4">
    <source>
        <dbReference type="Proteomes" id="UP001227192"/>
    </source>
</evidence>
<dbReference type="AlphaFoldDB" id="A0AAI9TBI7"/>
<organism evidence="3 4">
    <name type="scientific">Penicillium thymicola</name>
    <dbReference type="NCBI Taxonomy" id="293382"/>
    <lineage>
        <taxon>Eukaryota</taxon>
        <taxon>Fungi</taxon>
        <taxon>Dikarya</taxon>
        <taxon>Ascomycota</taxon>
        <taxon>Pezizomycotina</taxon>
        <taxon>Eurotiomycetes</taxon>
        <taxon>Eurotiomycetidae</taxon>
        <taxon>Eurotiales</taxon>
        <taxon>Aspergillaceae</taxon>
        <taxon>Penicillium</taxon>
    </lineage>
</organism>
<proteinExistence type="predicted"/>
<comment type="caution">
    <text evidence="3">The sequence shown here is derived from an EMBL/GenBank/DDBJ whole genome shotgun (WGS) entry which is preliminary data.</text>
</comment>
<evidence type="ECO:0000256" key="1">
    <source>
        <dbReference type="SAM" id="MobiDB-lite"/>
    </source>
</evidence>
<keyword evidence="2" id="KW-1133">Transmembrane helix</keyword>
<reference evidence="3" key="2">
    <citation type="journal article" date="2016" name="Fungal Biol.">
        <title>Ochratoxin A production by Penicillium thymicola.</title>
        <authorList>
            <person name="Nguyen H.D.T."/>
            <person name="McMullin D.R."/>
            <person name="Ponomareva E."/>
            <person name="Riley R."/>
            <person name="Pomraning K.R."/>
            <person name="Baker S.E."/>
            <person name="Seifert K.A."/>
        </authorList>
    </citation>
    <scope>NUCLEOTIDE SEQUENCE</scope>
    <source>
        <strain evidence="3">DAOM 180753</strain>
    </source>
</reference>
<keyword evidence="2" id="KW-0812">Transmembrane</keyword>
<evidence type="ECO:0000256" key="2">
    <source>
        <dbReference type="SAM" id="Phobius"/>
    </source>
</evidence>
<sequence length="104" mass="11407">MNTAHIRDMNSSQTLFWVISAPLTVGIITIVLFVAFQVDRIREAFDAFWTYDSTLAAKSGSAVLRGKGSMDRIEGPSGLSTPKNWVTRGWPAGRKSELDDSMGV</sequence>
<keyword evidence="2" id="KW-0472">Membrane</keyword>
<keyword evidence="4" id="KW-1185">Reference proteome</keyword>
<feature type="transmembrane region" description="Helical" evidence="2">
    <location>
        <begin position="15"/>
        <end position="36"/>
    </location>
</feature>
<reference evidence="3" key="1">
    <citation type="submission" date="2015-06" db="EMBL/GenBank/DDBJ databases">
        <authorList>
            <person name="Nguyen H."/>
        </authorList>
    </citation>
    <scope>NUCLEOTIDE SEQUENCE</scope>
    <source>
        <strain evidence="3">DAOM 180753</strain>
    </source>
</reference>
<accession>A0AAI9TBI7</accession>
<protein>
    <submittedName>
        <fullName evidence="3">Uncharacterized protein</fullName>
    </submittedName>
</protein>
<dbReference type="EMBL" id="LACB01000382">
    <property type="protein sequence ID" value="KAJ9483953.1"/>
    <property type="molecule type" value="Genomic_DNA"/>
</dbReference>
<name>A0AAI9TBI7_PENTH</name>